<organism evidence="2 3">
    <name type="scientific">Ophiocordyceps camponoti-floridani</name>
    <dbReference type="NCBI Taxonomy" id="2030778"/>
    <lineage>
        <taxon>Eukaryota</taxon>
        <taxon>Fungi</taxon>
        <taxon>Dikarya</taxon>
        <taxon>Ascomycota</taxon>
        <taxon>Pezizomycotina</taxon>
        <taxon>Sordariomycetes</taxon>
        <taxon>Hypocreomycetidae</taxon>
        <taxon>Hypocreales</taxon>
        <taxon>Ophiocordycipitaceae</taxon>
        <taxon>Ophiocordyceps</taxon>
    </lineage>
</organism>
<accession>A0A8H4Q900</accession>
<comment type="caution">
    <text evidence="2">The sequence shown here is derived from an EMBL/GenBank/DDBJ whole genome shotgun (WGS) entry which is preliminary data.</text>
</comment>
<protein>
    <submittedName>
        <fullName evidence="2">Uncharacterized protein</fullName>
    </submittedName>
</protein>
<sequence length="101" mass="10856">MGLLPREAGHWHSSNGRRGHGLSGHDVLDDASSFIPSSPRSNHRRTFANATSARFALMLSRAETGVGLGMGSLPAIMSWYRAGSTSPAGLSHQLSYLVMYE</sequence>
<feature type="region of interest" description="Disordered" evidence="1">
    <location>
        <begin position="1"/>
        <end position="24"/>
    </location>
</feature>
<evidence type="ECO:0000313" key="3">
    <source>
        <dbReference type="Proteomes" id="UP000562929"/>
    </source>
</evidence>
<proteinExistence type="predicted"/>
<gene>
    <name evidence="2" type="ORF">GQ602_001667</name>
</gene>
<reference evidence="2 3" key="1">
    <citation type="journal article" date="2020" name="G3 (Bethesda)">
        <title>Genetic Underpinnings of Host Manipulation by Ophiocordyceps as Revealed by Comparative Transcriptomics.</title>
        <authorList>
            <person name="Will I."/>
            <person name="Das B."/>
            <person name="Trinh T."/>
            <person name="Brachmann A."/>
            <person name="Ohm R.A."/>
            <person name="de Bekker C."/>
        </authorList>
    </citation>
    <scope>NUCLEOTIDE SEQUENCE [LARGE SCALE GENOMIC DNA]</scope>
    <source>
        <strain evidence="2 3">EC05</strain>
    </source>
</reference>
<keyword evidence="3" id="KW-1185">Reference proteome</keyword>
<dbReference type="Proteomes" id="UP000562929">
    <property type="component" value="Unassembled WGS sequence"/>
</dbReference>
<name>A0A8H4Q900_9HYPO</name>
<evidence type="ECO:0000256" key="1">
    <source>
        <dbReference type="SAM" id="MobiDB-lite"/>
    </source>
</evidence>
<dbReference type="AlphaFoldDB" id="A0A8H4Q900"/>
<evidence type="ECO:0000313" key="2">
    <source>
        <dbReference type="EMBL" id="KAF4591368.1"/>
    </source>
</evidence>
<dbReference type="EMBL" id="JAACLJ010000002">
    <property type="protein sequence ID" value="KAF4591368.1"/>
    <property type="molecule type" value="Genomic_DNA"/>
</dbReference>